<keyword evidence="2" id="KW-0732">Signal</keyword>
<feature type="compositionally biased region" description="Basic residues" evidence="1">
    <location>
        <begin position="302"/>
        <end position="312"/>
    </location>
</feature>
<feature type="signal peptide" evidence="2">
    <location>
        <begin position="1"/>
        <end position="17"/>
    </location>
</feature>
<evidence type="ECO:0000313" key="3">
    <source>
        <dbReference type="EMBL" id="MBT1685860.1"/>
    </source>
</evidence>
<dbReference type="PROSITE" id="PS51257">
    <property type="entry name" value="PROKAR_LIPOPROTEIN"/>
    <property type="match status" value="1"/>
</dbReference>
<keyword evidence="4" id="KW-1185">Reference proteome</keyword>
<proteinExistence type="predicted"/>
<feature type="chain" id="PRO_5043044703" evidence="2">
    <location>
        <begin position="18"/>
        <end position="336"/>
    </location>
</feature>
<feature type="compositionally biased region" description="Basic and acidic residues" evidence="1">
    <location>
        <begin position="291"/>
        <end position="301"/>
    </location>
</feature>
<dbReference type="EMBL" id="JAHESC010000005">
    <property type="protein sequence ID" value="MBT1685860.1"/>
    <property type="molecule type" value="Genomic_DNA"/>
</dbReference>
<gene>
    <name evidence="3" type="ORF">KK078_04795</name>
</gene>
<organism evidence="3 4">
    <name type="scientific">Dawidia soli</name>
    <dbReference type="NCBI Taxonomy" id="2782352"/>
    <lineage>
        <taxon>Bacteria</taxon>
        <taxon>Pseudomonadati</taxon>
        <taxon>Bacteroidota</taxon>
        <taxon>Cytophagia</taxon>
        <taxon>Cytophagales</taxon>
        <taxon>Chryseotaleaceae</taxon>
        <taxon>Dawidia</taxon>
    </lineage>
</organism>
<evidence type="ECO:0000256" key="1">
    <source>
        <dbReference type="SAM" id="MobiDB-lite"/>
    </source>
</evidence>
<feature type="compositionally biased region" description="Low complexity" evidence="1">
    <location>
        <begin position="265"/>
        <end position="275"/>
    </location>
</feature>
<name>A0AAP2D895_9BACT</name>
<dbReference type="RefSeq" id="WP_254089111.1">
    <property type="nucleotide sequence ID" value="NZ_JAHESC010000005.1"/>
</dbReference>
<feature type="region of interest" description="Disordered" evidence="1">
    <location>
        <begin position="233"/>
        <end position="336"/>
    </location>
</feature>
<sequence length="336" mass="38603">MLRAFFVLFICSLFLTACTQRMICPAYQSAFIYDKDALRKQFSYFQDDSTPKVLTASKNKYLIAEPTSYRKKIRNMQTVPMKNVYVQVPDSLKEGYDSLGLNGEDGVVPGAELDLAARSVIDSIYIEDVPQDTTTEEAEGDSIYVISKDKELRMLRYEYSDTARIDPATGKLIRSTPKYVVDEITFNVEQDNYMWYLRNYLVLPDVRLAKIGQAEAAKEEKKAKKKGGFFKNLFKKKEKEQPADSVATPEPRDDDFDYVDEEEQQQQAQSQLAQPEPEKKGLFGRKKKKEPKPETDEPEKPAKKKKEKKAKKKKDEDQPEEEAPAEEKEEDSDDGF</sequence>
<evidence type="ECO:0000313" key="4">
    <source>
        <dbReference type="Proteomes" id="UP001319180"/>
    </source>
</evidence>
<comment type="caution">
    <text evidence="3">The sequence shown here is derived from an EMBL/GenBank/DDBJ whole genome shotgun (WGS) entry which is preliminary data.</text>
</comment>
<dbReference type="AlphaFoldDB" id="A0AAP2D895"/>
<feature type="compositionally biased region" description="Acidic residues" evidence="1">
    <location>
        <begin position="252"/>
        <end position="264"/>
    </location>
</feature>
<dbReference type="Proteomes" id="UP001319180">
    <property type="component" value="Unassembled WGS sequence"/>
</dbReference>
<accession>A0AAP2D895</accession>
<evidence type="ECO:0000256" key="2">
    <source>
        <dbReference type="SAM" id="SignalP"/>
    </source>
</evidence>
<reference evidence="3 4" key="1">
    <citation type="submission" date="2021-05" db="EMBL/GenBank/DDBJ databases">
        <title>A Polyphasic approach of four new species of the genus Ohtaekwangia: Ohtaekwangia histidinii sp. nov., Ohtaekwangia cretensis sp. nov., Ohtaekwangia indiensis sp. nov., Ohtaekwangia reichenbachii sp. nov. from diverse environment.</title>
        <authorList>
            <person name="Octaviana S."/>
        </authorList>
    </citation>
    <scope>NUCLEOTIDE SEQUENCE [LARGE SCALE GENOMIC DNA]</scope>
    <source>
        <strain evidence="3 4">PWU37</strain>
    </source>
</reference>
<protein>
    <submittedName>
        <fullName evidence="3">Uncharacterized protein</fullName>
    </submittedName>
</protein>
<feature type="compositionally biased region" description="Acidic residues" evidence="1">
    <location>
        <begin position="317"/>
        <end position="336"/>
    </location>
</feature>